<dbReference type="InterPro" id="IPR036208">
    <property type="entry name" value="VHL_sf"/>
</dbReference>
<evidence type="ECO:0000256" key="1">
    <source>
        <dbReference type="SAM" id="MobiDB-lite"/>
    </source>
</evidence>
<keyword evidence="4" id="KW-1185">Reference proteome</keyword>
<reference evidence="3" key="1">
    <citation type="submission" date="2021-11" db="EMBL/GenBank/DDBJ databases">
        <authorList>
            <consortium name="Genoscope - CEA"/>
            <person name="William W."/>
        </authorList>
    </citation>
    <scope>NUCLEOTIDE SEQUENCE</scope>
</reference>
<keyword evidence="2" id="KW-0732">Signal</keyword>
<comment type="caution">
    <text evidence="3">The sequence shown here is derived from an EMBL/GenBank/DDBJ whole genome shotgun (WGS) entry which is preliminary data.</text>
</comment>
<dbReference type="AlphaFoldDB" id="A0A8J2SXD8"/>
<feature type="signal peptide" evidence="2">
    <location>
        <begin position="1"/>
        <end position="17"/>
    </location>
</feature>
<dbReference type="InterPro" id="IPR037140">
    <property type="entry name" value="VHL_beta_dom_sf"/>
</dbReference>
<protein>
    <submittedName>
        <fullName evidence="3">Uncharacterized protein</fullName>
    </submittedName>
</protein>
<feature type="compositionally biased region" description="Basic and acidic residues" evidence="1">
    <location>
        <begin position="24"/>
        <end position="44"/>
    </location>
</feature>
<organism evidence="3 4">
    <name type="scientific">Pelagomonas calceolata</name>
    <dbReference type="NCBI Taxonomy" id="35677"/>
    <lineage>
        <taxon>Eukaryota</taxon>
        <taxon>Sar</taxon>
        <taxon>Stramenopiles</taxon>
        <taxon>Ochrophyta</taxon>
        <taxon>Pelagophyceae</taxon>
        <taxon>Pelagomonadales</taxon>
        <taxon>Pelagomonadaceae</taxon>
        <taxon>Pelagomonas</taxon>
    </lineage>
</organism>
<dbReference type="SUPFAM" id="SSF49468">
    <property type="entry name" value="VHL"/>
    <property type="match status" value="1"/>
</dbReference>
<name>A0A8J2SXD8_9STRA</name>
<dbReference type="Proteomes" id="UP000789595">
    <property type="component" value="Unassembled WGS sequence"/>
</dbReference>
<gene>
    <name evidence="3" type="ORF">PECAL_6P08500</name>
</gene>
<dbReference type="Gene3D" id="2.60.40.780">
    <property type="entry name" value="von Hippel-Lindau disease tumour suppressor, beta domain"/>
    <property type="match status" value="1"/>
</dbReference>
<feature type="chain" id="PRO_5035181274" evidence="2">
    <location>
        <begin position="18"/>
        <end position="254"/>
    </location>
</feature>
<evidence type="ECO:0000313" key="4">
    <source>
        <dbReference type="Proteomes" id="UP000789595"/>
    </source>
</evidence>
<feature type="region of interest" description="Disordered" evidence="1">
    <location>
        <begin position="18"/>
        <end position="44"/>
    </location>
</feature>
<proteinExistence type="predicted"/>
<dbReference type="EMBL" id="CAKKNE010000006">
    <property type="protein sequence ID" value="CAH0379243.1"/>
    <property type="molecule type" value="Genomic_DNA"/>
</dbReference>
<sequence>MVRGGLLLVALLSTARGKRRRKLGDHPTPDEKDPGLLKRLRSGEGKPTTECEACVHLAAEAAAYARVCVRARLAGDEPPNATTFAQRLEEEVCETKKWPWCERWRARNGFRSFGAEMVELAEDAEDDRDSALSRSSVQKLCVYDGPLQACPKKHKFVDRNDPAAADVAFLNRTGKKVEVYWIHDEKRIHRGTMKPHGRLDEDSFAGHVYEVDVQTKTIGTITLTAGVAAYSVDGYGNGIYALNEVDTRQRGKEF</sequence>
<evidence type="ECO:0000256" key="2">
    <source>
        <dbReference type="SAM" id="SignalP"/>
    </source>
</evidence>
<accession>A0A8J2SXD8</accession>
<evidence type="ECO:0000313" key="3">
    <source>
        <dbReference type="EMBL" id="CAH0379243.1"/>
    </source>
</evidence>